<protein>
    <submittedName>
        <fullName evidence="11">Uncharacterized protein</fullName>
    </submittedName>
</protein>
<keyword evidence="12" id="KW-1185">Reference proteome</keyword>
<gene>
    <name evidence="11" type="ORF">P154DRAFT_616189</name>
</gene>
<evidence type="ECO:0000256" key="5">
    <source>
        <dbReference type="ARBA" id="ARBA00023010"/>
    </source>
</evidence>
<dbReference type="InterPro" id="IPR048883">
    <property type="entry name" value="Nup188_N-subdom_III"/>
</dbReference>
<dbReference type="InterPro" id="IPR041634">
    <property type="entry name" value="Nup188_C"/>
</dbReference>
<dbReference type="PANTHER" id="PTHR31431:SF1">
    <property type="entry name" value="NUCLEOPORIN NUP188"/>
    <property type="match status" value="1"/>
</dbReference>
<keyword evidence="2" id="KW-0813">Transport</keyword>
<evidence type="ECO:0000313" key="12">
    <source>
        <dbReference type="Proteomes" id="UP000799779"/>
    </source>
</evidence>
<evidence type="ECO:0000259" key="10">
    <source>
        <dbReference type="Pfam" id="PF21093"/>
    </source>
</evidence>
<dbReference type="GO" id="GO:0017056">
    <property type="term" value="F:structural constituent of nuclear pore"/>
    <property type="evidence" value="ECO:0007669"/>
    <property type="project" value="InterPro"/>
</dbReference>
<dbReference type="PANTHER" id="PTHR31431">
    <property type="entry name" value="NUCLEOPORIN NUP188 HOMOLOG"/>
    <property type="match status" value="1"/>
</dbReference>
<evidence type="ECO:0000256" key="2">
    <source>
        <dbReference type="ARBA" id="ARBA00022448"/>
    </source>
</evidence>
<sequence>MAPVPSPPQAELDLAKCFAGEDQLVSWEVAYTALCDPQTAAKSEPLRAFLTAPANIDILSTPWSPFPEPSRQEQNKFETATAPVNLPSIPNGPYNVDELKADALWLSEQARISEYAALRLVVLEWQSRPAAQLLSGFSEEEALSVQEAAGVARLGMSNFLPNSSITNVPFGLPLRSDAQPDSSDSRKLRLLSIYNATSISILRISQLLLSWSAARNLRKDYGDEYRVCEDWLEYLGQDIAAKQNQSVARAGRKTLDNCIEAISRTSAALEGGFSWDVPEPIAETAIMAWNTARVTEMVHLLHIAIVHVDLYTTNFVPAATIEDWINLAMAKGFFKNFGQLVPDQPGLASLLELLASLLSLAILKVDMVLNDLETGQYTAWDRSSYVLNGTIVTAITKAFGDAKQLGPSAATPAAFAWAIIGWRLTEQATALEREREHQIESGTGGNTYGTSPLEEATMALNSPGDANLFNGKPPPQDIAETCSEFGVMSIIATLVELGMSAFGTAIDQISRDRFRLLFLQLIRASLGTGIVAYSPELISVTHTILTGDRTFRQWSETDTQRHADPVVSYFLKDETILRPELLEEARLRYPYEMIPLLKFCSLLARGEKATHGGLPTVAAMLRDTTSLMQRLPDSFNGYVSIREEENANWVQLTVPLPQFASGPVSSLRGTKRLLSSASSASSEEVMVVPEATVGTIVDDSAPPFVALWQYPHSALEYFVRLLSTYTVGNNSVEYATQEPVTLDIATDIIGFLADLLHSSMRASATLDEDTVVSAELLSTLDIDINHNQDTANIVLSIFEQALLQQCQTPGSIDLLELLVNCIHFLDALVAIAPNRVWPWLVRSRLLEGDGSGGSLASILIGTEMVLGRYDFLIGCIQLFDTLVQDAVGRSVARKASTKALTRFGAVATVDSGTSDRIISNTLLTFGRTLASIYEGCLEWKYTRKDDKIEINEGICGTFNSILEFAYGVDDSPKLSSKITGLVAPIADYLVELYLSTSKSNMPTNPLMAALASGTNLDKSSLLPTSAALGKQRTHTTLVLCNLLVRIAVLLDKPWTHLEQQLFKATPLLARLYAANDSYKSPVVLLLESLVRGAARIEKSPSEEGSDIGEKKPSEPPSLLGHLGPRTAKNFLSVLSQLDEPLKIVDVQINVWSLLSAVVTCKQQWFSLYLLTGSTPRESVQAKSAPGSDPLRSKALLSRALDSLSKMDFEQDTLPWPLYIAMLEFVCSAQNKWSWAMGDLRQHKPFIDHLLAFLKWMASQRPEHRTDLGVLAHSYQNKFASLVCEILAMYLHGARQRGDVTPLNSIIPALTYLEIEGLKEPQYNPSLHPTLKKHVEHQFQGVSLANFKRTTLYPARFGRSFFYDIDLANKLLGFNPQWEGRQSGQGFCGEVIKANHNLGLVETQVQLLSGWKVLALELSNVLVKDERLVKVLVDVVQKCMETNATSTLSQALFGQLMVQRADVAFALLQKMVIVKVNTPEARRLLPAIWSAIRASIADFDTVFSSDQADYYRSLLRILYLALQFHRLSPNASEEDTSFRQSFMAAAPRKFNEPTEPISNQLLEILVDSVAKGFRSLATQLHAEPHTVSPSDFGLLTAILQTIIAIPEMLNWLSQAALLFSNSGTIRYATSLFSWADRLTLSSNGVADPIYGELSLLFILSLSNMQPLAETMAVEGILSQLSAANLMNYYRRSGGMSPFDTPARVYTIWSKGILPLCLNLLDSVGPAIAGEIAAFLNQFPEQLSRASNALNSKYMSKITLSIASEIHSLALISAILEQTRSQGPRLGIQASDIPVLDWNREIVKEDVEYWLSRKASLAERVVCADESDEAAFGRKVQGPGTENLLEERIVRELDAAGDCLGVGKGSTS</sequence>
<evidence type="ECO:0000256" key="7">
    <source>
        <dbReference type="ARBA" id="ARBA00023242"/>
    </source>
</evidence>
<name>A0A6A5WYD0_9PLEO</name>
<dbReference type="Pfam" id="PF21093">
    <property type="entry name" value="Nup188_N-subdom_III"/>
    <property type="match status" value="1"/>
</dbReference>
<accession>A0A6A5WYD0</accession>
<dbReference type="Gene3D" id="1.25.10.70">
    <property type="match status" value="1"/>
</dbReference>
<feature type="domain" description="Nucleoporin Nup188 N-terminal subdomain III" evidence="10">
    <location>
        <begin position="753"/>
        <end position="1172"/>
    </location>
</feature>
<evidence type="ECO:0000256" key="8">
    <source>
        <dbReference type="SAM" id="MobiDB-lite"/>
    </source>
</evidence>
<keyword evidence="6" id="KW-0906">Nuclear pore complex</keyword>
<evidence type="ECO:0000256" key="4">
    <source>
        <dbReference type="ARBA" id="ARBA00022927"/>
    </source>
</evidence>
<evidence type="ECO:0000313" key="11">
    <source>
        <dbReference type="EMBL" id="KAF2005779.1"/>
    </source>
</evidence>
<evidence type="ECO:0000259" key="9">
    <source>
        <dbReference type="Pfam" id="PF18378"/>
    </source>
</evidence>
<evidence type="ECO:0000256" key="6">
    <source>
        <dbReference type="ARBA" id="ARBA00023132"/>
    </source>
</evidence>
<feature type="compositionally biased region" description="Basic and acidic residues" evidence="8">
    <location>
        <begin position="1100"/>
        <end position="1113"/>
    </location>
</feature>
<dbReference type="OrthoDB" id="102511at2759"/>
<keyword evidence="7" id="KW-0539">Nucleus</keyword>
<comment type="subcellular location">
    <subcellularLocation>
        <location evidence="1">Nucleus</location>
        <location evidence="1">Nuclear pore complex</location>
    </subcellularLocation>
</comment>
<dbReference type="InterPro" id="IPR044840">
    <property type="entry name" value="Nup188"/>
</dbReference>
<reference evidence="11" key="1">
    <citation type="journal article" date="2020" name="Stud. Mycol.">
        <title>101 Dothideomycetes genomes: a test case for predicting lifestyles and emergence of pathogens.</title>
        <authorList>
            <person name="Haridas S."/>
            <person name="Albert R."/>
            <person name="Binder M."/>
            <person name="Bloem J."/>
            <person name="Labutti K."/>
            <person name="Salamov A."/>
            <person name="Andreopoulos B."/>
            <person name="Baker S."/>
            <person name="Barry K."/>
            <person name="Bills G."/>
            <person name="Bluhm B."/>
            <person name="Cannon C."/>
            <person name="Castanera R."/>
            <person name="Culley D."/>
            <person name="Daum C."/>
            <person name="Ezra D."/>
            <person name="Gonzalez J."/>
            <person name="Henrissat B."/>
            <person name="Kuo A."/>
            <person name="Liang C."/>
            <person name="Lipzen A."/>
            <person name="Lutzoni F."/>
            <person name="Magnuson J."/>
            <person name="Mondo S."/>
            <person name="Nolan M."/>
            <person name="Ohm R."/>
            <person name="Pangilinan J."/>
            <person name="Park H.-J."/>
            <person name="Ramirez L."/>
            <person name="Alfaro M."/>
            <person name="Sun H."/>
            <person name="Tritt A."/>
            <person name="Yoshinaga Y."/>
            <person name="Zwiers L.-H."/>
            <person name="Turgeon B."/>
            <person name="Goodwin S."/>
            <person name="Spatafora J."/>
            <person name="Crous P."/>
            <person name="Grigoriev I."/>
        </authorList>
    </citation>
    <scope>NUCLEOTIDE SEQUENCE</scope>
    <source>
        <strain evidence="11">CBS 123094</strain>
    </source>
</reference>
<dbReference type="GO" id="GO:0006606">
    <property type="term" value="P:protein import into nucleus"/>
    <property type="evidence" value="ECO:0007669"/>
    <property type="project" value="TreeGrafter"/>
</dbReference>
<dbReference type="Pfam" id="PF21094">
    <property type="entry name" value="Nup188_SH3-like"/>
    <property type="match status" value="1"/>
</dbReference>
<keyword evidence="5" id="KW-0811">Translocation</keyword>
<dbReference type="GO" id="GO:0051028">
    <property type="term" value="P:mRNA transport"/>
    <property type="evidence" value="ECO:0007669"/>
    <property type="project" value="UniProtKB-KW"/>
</dbReference>
<organism evidence="11 12">
    <name type="scientific">Amniculicola lignicola CBS 123094</name>
    <dbReference type="NCBI Taxonomy" id="1392246"/>
    <lineage>
        <taxon>Eukaryota</taxon>
        <taxon>Fungi</taxon>
        <taxon>Dikarya</taxon>
        <taxon>Ascomycota</taxon>
        <taxon>Pezizomycotina</taxon>
        <taxon>Dothideomycetes</taxon>
        <taxon>Pleosporomycetidae</taxon>
        <taxon>Pleosporales</taxon>
        <taxon>Amniculicolaceae</taxon>
        <taxon>Amniculicola</taxon>
    </lineage>
</organism>
<evidence type="ECO:0000256" key="3">
    <source>
        <dbReference type="ARBA" id="ARBA00022816"/>
    </source>
</evidence>
<evidence type="ECO:0000256" key="1">
    <source>
        <dbReference type="ARBA" id="ARBA00004567"/>
    </source>
</evidence>
<dbReference type="Pfam" id="PF18378">
    <property type="entry name" value="Nup188_C"/>
    <property type="match status" value="1"/>
</dbReference>
<dbReference type="GO" id="GO:0006405">
    <property type="term" value="P:RNA export from nucleus"/>
    <property type="evidence" value="ECO:0007669"/>
    <property type="project" value="TreeGrafter"/>
</dbReference>
<keyword evidence="3" id="KW-0509">mRNA transport</keyword>
<feature type="domain" description="Nuclear pore protein Nup188 C-terminal" evidence="9">
    <location>
        <begin position="1483"/>
        <end position="1858"/>
    </location>
</feature>
<keyword evidence="4" id="KW-0653">Protein transport</keyword>
<dbReference type="GO" id="GO:0044611">
    <property type="term" value="C:nuclear pore inner ring"/>
    <property type="evidence" value="ECO:0007669"/>
    <property type="project" value="TreeGrafter"/>
</dbReference>
<dbReference type="Proteomes" id="UP000799779">
    <property type="component" value="Unassembled WGS sequence"/>
</dbReference>
<proteinExistence type="predicted"/>
<feature type="region of interest" description="Disordered" evidence="8">
    <location>
        <begin position="1100"/>
        <end position="1120"/>
    </location>
</feature>
<dbReference type="EMBL" id="ML977562">
    <property type="protein sequence ID" value="KAF2005779.1"/>
    <property type="molecule type" value="Genomic_DNA"/>
</dbReference>